<keyword evidence="2" id="KW-1185">Reference proteome</keyword>
<organism evidence="1 2">
    <name type="scientific">Naganishia liquefaciens</name>
    <dbReference type="NCBI Taxonomy" id="104408"/>
    <lineage>
        <taxon>Eukaryota</taxon>
        <taxon>Fungi</taxon>
        <taxon>Dikarya</taxon>
        <taxon>Basidiomycota</taxon>
        <taxon>Agaricomycotina</taxon>
        <taxon>Tremellomycetes</taxon>
        <taxon>Filobasidiales</taxon>
        <taxon>Filobasidiaceae</taxon>
        <taxon>Naganishia</taxon>
    </lineage>
</organism>
<dbReference type="EMBL" id="BLZA01000046">
    <property type="protein sequence ID" value="GHJ89531.1"/>
    <property type="molecule type" value="Genomic_DNA"/>
</dbReference>
<dbReference type="OrthoDB" id="2592994at2759"/>
<evidence type="ECO:0000313" key="2">
    <source>
        <dbReference type="Proteomes" id="UP000620104"/>
    </source>
</evidence>
<sequence>MASLSVKTNWAYCRLGKAYEAFCEANTEGRDWTNRPEQQRLFALLCNQIDSDSVRSQSSGPLTTRRSALQKRLQRARKFLLLVDAFGMSVLDSVPEVSVSRVDVLRMEELRSLADGSCMQAEVDSIRQKQDSLKGMLETQRPQ</sequence>
<gene>
    <name evidence="1" type="ORF">NliqN6_5933</name>
</gene>
<dbReference type="AlphaFoldDB" id="A0A8H3YJH4"/>
<evidence type="ECO:0000313" key="1">
    <source>
        <dbReference type="EMBL" id="GHJ89531.1"/>
    </source>
</evidence>
<protein>
    <submittedName>
        <fullName evidence="1">Uncharacterized protein</fullName>
    </submittedName>
</protein>
<comment type="caution">
    <text evidence="1">The sequence shown here is derived from an EMBL/GenBank/DDBJ whole genome shotgun (WGS) entry which is preliminary data.</text>
</comment>
<dbReference type="Proteomes" id="UP000620104">
    <property type="component" value="Unassembled WGS sequence"/>
</dbReference>
<reference evidence="1" key="1">
    <citation type="submission" date="2020-07" db="EMBL/GenBank/DDBJ databases">
        <title>Draft Genome Sequence of a Deep-Sea Yeast, Naganishia (Cryptococcus) liquefaciens strain N6.</title>
        <authorList>
            <person name="Han Y.W."/>
            <person name="Kajitani R."/>
            <person name="Morimoto H."/>
            <person name="Parhat M."/>
            <person name="Tsubouchi H."/>
            <person name="Bakenova O."/>
            <person name="Ogata M."/>
            <person name="Argunhan B."/>
            <person name="Aoki R."/>
            <person name="Kajiwara S."/>
            <person name="Itoh T."/>
            <person name="Iwasaki H."/>
        </authorList>
    </citation>
    <scope>NUCLEOTIDE SEQUENCE</scope>
    <source>
        <strain evidence="1">N6</strain>
    </source>
</reference>
<proteinExistence type="predicted"/>
<name>A0A8H3YJH4_9TREE</name>
<accession>A0A8H3YJH4</accession>